<proteinExistence type="predicted"/>
<dbReference type="Proteomes" id="UP000027178">
    <property type="component" value="Unassembled WGS sequence"/>
</dbReference>
<feature type="compositionally biased region" description="Polar residues" evidence="1">
    <location>
        <begin position="1"/>
        <end position="24"/>
    </location>
</feature>
<gene>
    <name evidence="2" type="ORF">KCH_77670</name>
</gene>
<accession>A0A066YKL2</accession>
<dbReference type="HOGENOM" id="CLU_2734685_0_0_11"/>
<dbReference type="AlphaFoldDB" id="A0A066YKL2"/>
<sequence length="71" mass="7890">MNGSERQAPSEEQSASVQRSATTSRDVRHHTDSQTVLERGLRKGGVVFDFVGKLASAGYWVFRLLKVLDLL</sequence>
<name>A0A066YKL2_9ACTN</name>
<dbReference type="PATRIC" id="fig|1348663.4.peg.7486"/>
<keyword evidence="3" id="KW-1185">Reference proteome</keyword>
<feature type="region of interest" description="Disordered" evidence="1">
    <location>
        <begin position="1"/>
        <end position="36"/>
    </location>
</feature>
<organism evidence="2 3">
    <name type="scientific">Kitasatospora cheerisanensis KCTC 2395</name>
    <dbReference type="NCBI Taxonomy" id="1348663"/>
    <lineage>
        <taxon>Bacteria</taxon>
        <taxon>Bacillati</taxon>
        <taxon>Actinomycetota</taxon>
        <taxon>Actinomycetes</taxon>
        <taxon>Kitasatosporales</taxon>
        <taxon>Streptomycetaceae</taxon>
        <taxon>Kitasatospora</taxon>
    </lineage>
</organism>
<dbReference type="EMBL" id="JNBY01000175">
    <property type="protein sequence ID" value="KDN80479.1"/>
    <property type="molecule type" value="Genomic_DNA"/>
</dbReference>
<evidence type="ECO:0000313" key="2">
    <source>
        <dbReference type="EMBL" id="KDN80479.1"/>
    </source>
</evidence>
<evidence type="ECO:0000313" key="3">
    <source>
        <dbReference type="Proteomes" id="UP000027178"/>
    </source>
</evidence>
<comment type="caution">
    <text evidence="2">The sequence shown here is derived from an EMBL/GenBank/DDBJ whole genome shotgun (WGS) entry which is preliminary data.</text>
</comment>
<reference evidence="2 3" key="1">
    <citation type="submission" date="2014-05" db="EMBL/GenBank/DDBJ databases">
        <title>Draft Genome Sequence of Kitasatospora cheerisanensis KCTC 2395.</title>
        <authorList>
            <person name="Nam D.H."/>
        </authorList>
    </citation>
    <scope>NUCLEOTIDE SEQUENCE [LARGE SCALE GENOMIC DNA]</scope>
    <source>
        <strain evidence="2 3">KCTC 2395</strain>
    </source>
</reference>
<dbReference type="RefSeq" id="WP_035876004.1">
    <property type="nucleotide sequence ID" value="NZ_KK853998.1"/>
</dbReference>
<evidence type="ECO:0000256" key="1">
    <source>
        <dbReference type="SAM" id="MobiDB-lite"/>
    </source>
</evidence>
<protein>
    <submittedName>
        <fullName evidence="2">Uncharacterized protein</fullName>
    </submittedName>
</protein>